<feature type="region of interest" description="Disordered" evidence="1">
    <location>
        <begin position="185"/>
        <end position="206"/>
    </location>
</feature>
<evidence type="ECO:0000313" key="2">
    <source>
        <dbReference type="EMBL" id="KAJ7189894.1"/>
    </source>
</evidence>
<comment type="caution">
    <text evidence="2">The sequence shown here is derived from an EMBL/GenBank/DDBJ whole genome shotgun (WGS) entry which is preliminary data.</text>
</comment>
<gene>
    <name evidence="2" type="ORF">GGX14DRAFT_408475</name>
</gene>
<accession>A0AAD6ULI6</accession>
<dbReference type="AlphaFoldDB" id="A0AAD6ULI6"/>
<evidence type="ECO:0000256" key="1">
    <source>
        <dbReference type="SAM" id="MobiDB-lite"/>
    </source>
</evidence>
<dbReference type="EMBL" id="JARJCW010000163">
    <property type="protein sequence ID" value="KAJ7189894.1"/>
    <property type="molecule type" value="Genomic_DNA"/>
</dbReference>
<reference evidence="2" key="1">
    <citation type="submission" date="2023-03" db="EMBL/GenBank/DDBJ databases">
        <title>Massive genome expansion in bonnet fungi (Mycena s.s.) driven by repeated elements and novel gene families across ecological guilds.</title>
        <authorList>
            <consortium name="Lawrence Berkeley National Laboratory"/>
            <person name="Harder C.B."/>
            <person name="Miyauchi S."/>
            <person name="Viragh M."/>
            <person name="Kuo A."/>
            <person name="Thoen E."/>
            <person name="Andreopoulos B."/>
            <person name="Lu D."/>
            <person name="Skrede I."/>
            <person name="Drula E."/>
            <person name="Henrissat B."/>
            <person name="Morin E."/>
            <person name="Kohler A."/>
            <person name="Barry K."/>
            <person name="LaButti K."/>
            <person name="Morin E."/>
            <person name="Salamov A."/>
            <person name="Lipzen A."/>
            <person name="Mereny Z."/>
            <person name="Hegedus B."/>
            <person name="Baldrian P."/>
            <person name="Stursova M."/>
            <person name="Weitz H."/>
            <person name="Taylor A."/>
            <person name="Grigoriev I.V."/>
            <person name="Nagy L.G."/>
            <person name="Martin F."/>
            <person name="Kauserud H."/>
        </authorList>
    </citation>
    <scope>NUCLEOTIDE SEQUENCE</scope>
    <source>
        <strain evidence="2">9144</strain>
    </source>
</reference>
<keyword evidence="3" id="KW-1185">Reference proteome</keyword>
<feature type="compositionally biased region" description="Polar residues" evidence="1">
    <location>
        <begin position="163"/>
        <end position="173"/>
    </location>
</feature>
<evidence type="ECO:0000313" key="3">
    <source>
        <dbReference type="Proteomes" id="UP001219525"/>
    </source>
</evidence>
<feature type="compositionally biased region" description="Polar residues" evidence="1">
    <location>
        <begin position="195"/>
        <end position="206"/>
    </location>
</feature>
<proteinExistence type="predicted"/>
<organism evidence="2 3">
    <name type="scientific">Mycena pura</name>
    <dbReference type="NCBI Taxonomy" id="153505"/>
    <lineage>
        <taxon>Eukaryota</taxon>
        <taxon>Fungi</taxon>
        <taxon>Dikarya</taxon>
        <taxon>Basidiomycota</taxon>
        <taxon>Agaricomycotina</taxon>
        <taxon>Agaricomycetes</taxon>
        <taxon>Agaricomycetidae</taxon>
        <taxon>Agaricales</taxon>
        <taxon>Marasmiineae</taxon>
        <taxon>Mycenaceae</taxon>
        <taxon>Mycena</taxon>
    </lineage>
</organism>
<protein>
    <submittedName>
        <fullName evidence="2">Uncharacterized protein</fullName>
    </submittedName>
</protein>
<feature type="region of interest" description="Disordered" evidence="1">
    <location>
        <begin position="15"/>
        <end position="41"/>
    </location>
</feature>
<dbReference type="Proteomes" id="UP001219525">
    <property type="component" value="Unassembled WGS sequence"/>
</dbReference>
<feature type="region of interest" description="Disordered" evidence="1">
    <location>
        <begin position="154"/>
        <end position="173"/>
    </location>
</feature>
<name>A0AAD6ULI6_9AGAR</name>
<sequence>MSQNCNRFIARGRSKCDEDESRGKCKMSVPGRGKQSGPDLIGGTQQQILIYETEAWLRKAPWNSAIAEGIDDVRQALANTIEACQRGTSRDAEIQERSPSKAFIAREPESQNLGLKVRESAKLKWENTHDPFTSLCGSSGTGGCPAVRESTQKEANGIGPNIPGSTAPPSTRTIFSKSSAALARRSQASFPLRPPSSSSQMVSRTM</sequence>